<proteinExistence type="predicted"/>
<keyword evidence="1" id="KW-0472">Membrane</keyword>
<keyword evidence="1" id="KW-0812">Transmembrane</keyword>
<keyword evidence="3" id="KW-1185">Reference proteome</keyword>
<evidence type="ECO:0000313" key="3">
    <source>
        <dbReference type="Proteomes" id="UP001499987"/>
    </source>
</evidence>
<comment type="caution">
    <text evidence="2">The sequence shown here is derived from an EMBL/GenBank/DDBJ whole genome shotgun (WGS) entry which is preliminary data.</text>
</comment>
<dbReference type="RefSeq" id="WP_344625917.1">
    <property type="nucleotide sequence ID" value="NZ_BAAALD010000054.1"/>
</dbReference>
<evidence type="ECO:0000256" key="1">
    <source>
        <dbReference type="SAM" id="Phobius"/>
    </source>
</evidence>
<organism evidence="2 3">
    <name type="scientific">Kitasatospora arboriphila</name>
    <dbReference type="NCBI Taxonomy" id="258052"/>
    <lineage>
        <taxon>Bacteria</taxon>
        <taxon>Bacillati</taxon>
        <taxon>Actinomycetota</taxon>
        <taxon>Actinomycetes</taxon>
        <taxon>Kitasatosporales</taxon>
        <taxon>Streptomycetaceae</taxon>
        <taxon>Kitasatospora</taxon>
    </lineage>
</organism>
<dbReference type="Proteomes" id="UP001499987">
    <property type="component" value="Unassembled WGS sequence"/>
</dbReference>
<protein>
    <submittedName>
        <fullName evidence="2">Uncharacterized protein</fullName>
    </submittedName>
</protein>
<gene>
    <name evidence="2" type="ORF">GCM10009663_50010</name>
</gene>
<accession>A0ABP4EB39</accession>
<dbReference type="EMBL" id="BAAALD010000054">
    <property type="protein sequence ID" value="GAA1101321.1"/>
    <property type="molecule type" value="Genomic_DNA"/>
</dbReference>
<keyword evidence="1" id="KW-1133">Transmembrane helix</keyword>
<name>A0ABP4EB39_9ACTN</name>
<sequence>MTAVHPLLALLIGLGLTGVLVLLLRWTYGRGRSLVARRPRAGNPDEYGLLVSVASPTDPDDALRMSALLTAEGVRHTLVETSAGPRLMVWPDDSAKARQALDRR</sequence>
<evidence type="ECO:0000313" key="2">
    <source>
        <dbReference type="EMBL" id="GAA1101321.1"/>
    </source>
</evidence>
<reference evidence="3" key="1">
    <citation type="journal article" date="2019" name="Int. J. Syst. Evol. Microbiol.">
        <title>The Global Catalogue of Microorganisms (GCM) 10K type strain sequencing project: providing services to taxonomists for standard genome sequencing and annotation.</title>
        <authorList>
            <consortium name="The Broad Institute Genomics Platform"/>
            <consortium name="The Broad Institute Genome Sequencing Center for Infectious Disease"/>
            <person name="Wu L."/>
            <person name="Ma J."/>
        </authorList>
    </citation>
    <scope>NUCLEOTIDE SEQUENCE [LARGE SCALE GENOMIC DNA]</scope>
    <source>
        <strain evidence="3">JCM 13002</strain>
    </source>
</reference>
<feature type="transmembrane region" description="Helical" evidence="1">
    <location>
        <begin position="6"/>
        <end position="28"/>
    </location>
</feature>